<protein>
    <recommendedName>
        <fullName evidence="3">SsuA/THI5-like domain-containing protein</fullName>
    </recommendedName>
</protein>
<gene>
    <name evidence="1" type="ORF">BKD89_03775</name>
</gene>
<dbReference type="EMBL" id="CP017686">
    <property type="protein sequence ID" value="AYQ54924.1"/>
    <property type="molecule type" value="Genomic_DNA"/>
</dbReference>
<name>A0A3G3IHB2_9ARCH</name>
<dbReference type="Proteomes" id="UP000273278">
    <property type="component" value="Chromosome"/>
</dbReference>
<evidence type="ECO:0008006" key="3">
    <source>
        <dbReference type="Google" id="ProtNLM"/>
    </source>
</evidence>
<evidence type="ECO:0000313" key="2">
    <source>
        <dbReference type="Proteomes" id="UP000273278"/>
    </source>
</evidence>
<dbReference type="AlphaFoldDB" id="A0A3G3IHB2"/>
<dbReference type="Gene3D" id="3.40.190.10">
    <property type="entry name" value="Periplasmic binding protein-like II"/>
    <property type="match status" value="2"/>
</dbReference>
<reference evidence="1 2" key="1">
    <citation type="submission" date="2016-10" db="EMBL/GenBank/DDBJ databases">
        <title>Complete genome of the TMA-utilizing, human hosted archaeon Methanomethylophilus alvus Gen. nov, sp. nov., strain Mx-05, derived from a pure culture.</title>
        <authorList>
            <person name="Brugere J.-F."/>
            <person name="Ben Hania W."/>
            <person name="Chaudhary P.P."/>
            <person name="Gaci N."/>
            <person name="Borrel G."/>
            <person name="Cao Van Tuat L."/>
            <person name="Fardeau M.-L."/>
            <person name="Harris H.M.B."/>
            <person name="O'Toole P.W."/>
            <person name="Ollivier B."/>
        </authorList>
    </citation>
    <scope>NUCLEOTIDE SEQUENCE [LARGE SCALE GENOMIC DNA]</scope>
    <source>
        <strain evidence="1 2">Mx-05</strain>
    </source>
</reference>
<evidence type="ECO:0000313" key="1">
    <source>
        <dbReference type="EMBL" id="AYQ54924.1"/>
    </source>
</evidence>
<dbReference type="SUPFAM" id="SSF53850">
    <property type="entry name" value="Periplasmic binding protein-like II"/>
    <property type="match status" value="1"/>
</dbReference>
<accession>A0A3G3IHB2</accession>
<organism evidence="1 2">
    <name type="scientific">Methanomethylophilus alvi</name>
    <dbReference type="NCBI Taxonomy" id="1291540"/>
    <lineage>
        <taxon>Archaea</taxon>
        <taxon>Methanobacteriati</taxon>
        <taxon>Thermoplasmatota</taxon>
        <taxon>Thermoplasmata</taxon>
        <taxon>Methanomassiliicoccales</taxon>
        <taxon>Methanomethylophilaceae</taxon>
        <taxon>Methanomethylophilus</taxon>
    </lineage>
</organism>
<dbReference type="PANTHER" id="PTHR30024">
    <property type="entry name" value="ALIPHATIC SULFONATES-BINDING PROTEIN-RELATED"/>
    <property type="match status" value="1"/>
</dbReference>
<sequence length="410" mass="44126">MGCVIVYDETRSDDQGSNSVYNILARVNSEGSGIYMNNDIYEDLVDKDGNPVSDSIPDRNGVNFYKVNADGTKYVDADCKAAWGGLICGTPGNTSIQHVQMKEMVEKMGLSFILYETGSSLSSSSVYYINTIVNYDKAMNSESNNGVQLDIGILWEPQFSYIVDVPSTETFKSLGLTNDFFPGHTCCVLGGYTSYISSHSEATERFLAAYVKTVQWVQNANNPMTTEMDPLNPGKTVYETLVSTCAQSTGLNEDVIKDALSSIAYTYGDDDGNGSTDLHLLKKDISGIVTSNSSNLKYSMEDLGFQNSIQFANRFVDESYLMNAIALDGSSLTGSYRITVAAISGDIHQIALQVGLARDIFAEYGVNVSVAYQSNGAGVAVALQNGSAQFGFLGAPPATITAVNGQLITV</sequence>
<proteinExistence type="predicted"/>